<evidence type="ECO:0000256" key="4">
    <source>
        <dbReference type="ARBA" id="ARBA00012718"/>
    </source>
</evidence>
<dbReference type="CTD" id="36743"/>
<feature type="domain" description="Protein N-terminal glutamine amidohydrolase alpha beta roll" evidence="9">
    <location>
        <begin position="22"/>
        <end position="204"/>
    </location>
</feature>
<comment type="function">
    <text evidence="1 8">Mediates the side-chain deamidation of N-terminal glutamine residues to glutamate, an important step in N-end rule pathway of protein degradation. Conversion of the resulting N-terminal glutamine to glutamate renders the protein susceptible to arginylation, polyubiquitination and degradation as specified by the N-end rule. Does not act on substrates with internal or C-terminal glutamine and does not act on non-glutamine residues in any position.</text>
</comment>
<evidence type="ECO:0000313" key="10">
    <source>
        <dbReference type="Proteomes" id="UP000694867"/>
    </source>
</evidence>
<dbReference type="GeneID" id="100905948"/>
<evidence type="ECO:0000256" key="7">
    <source>
        <dbReference type="ARBA" id="ARBA00048768"/>
    </source>
</evidence>
<accession>A0AAJ7P993</accession>
<organism evidence="10 11">
    <name type="scientific">Galendromus occidentalis</name>
    <name type="common">western predatory mite</name>
    <dbReference type="NCBI Taxonomy" id="34638"/>
    <lineage>
        <taxon>Eukaryota</taxon>
        <taxon>Metazoa</taxon>
        <taxon>Ecdysozoa</taxon>
        <taxon>Arthropoda</taxon>
        <taxon>Chelicerata</taxon>
        <taxon>Arachnida</taxon>
        <taxon>Acari</taxon>
        <taxon>Parasitiformes</taxon>
        <taxon>Mesostigmata</taxon>
        <taxon>Gamasina</taxon>
        <taxon>Phytoseioidea</taxon>
        <taxon>Phytoseiidae</taxon>
        <taxon>Typhlodrominae</taxon>
        <taxon>Galendromus</taxon>
    </lineage>
</organism>
<dbReference type="AlphaFoldDB" id="A0AAJ7P993"/>
<dbReference type="PANTHER" id="PTHR13035:SF0">
    <property type="entry name" value="PROTEIN N-TERMINAL GLUTAMINE AMIDOHYDROLASE"/>
    <property type="match status" value="1"/>
</dbReference>
<dbReference type="GO" id="GO:0008418">
    <property type="term" value="F:protein-N-terminal asparagine amidohydrolase activity"/>
    <property type="evidence" value="ECO:0007669"/>
    <property type="project" value="UniProtKB-UniRule"/>
</dbReference>
<dbReference type="InterPro" id="IPR039733">
    <property type="entry name" value="NTAQ1"/>
</dbReference>
<name>A0AAJ7P993_9ACAR</name>
<sequence length="215" mass="25118">MEADIVPSPRFLKLPPRSDLIYTSCYCEENVYKLCEYVKNNEPELLSSCFVTFISNKYQSIPLWRQTAGDKNNDGFVVWDYHVILVYYHESCQGKSYVYDLDSTMDFPADLEEYVWKTFKPDVPLKHCYVRHLRCLGGRDYLATFASNRQRMKRPDGSWIKPPPSYPPIMNSISANNLEWFIDMQAGNGVPGVVLNQFNFCKQFNIHLDKMFEDS</sequence>
<evidence type="ECO:0000256" key="2">
    <source>
        <dbReference type="ARBA" id="ARBA00008985"/>
    </source>
</evidence>
<dbReference type="PANTHER" id="PTHR13035">
    <property type="entry name" value="PROTEIN N-TERMINAL GLUTAMINE AMIDOHYDROLASE"/>
    <property type="match status" value="1"/>
</dbReference>
<dbReference type="InterPro" id="IPR023128">
    <property type="entry name" value="Prot_N_Gln_amidohydro_ab_roll"/>
</dbReference>
<keyword evidence="6 8" id="KW-0378">Hydrolase</keyword>
<comment type="catalytic activity">
    <reaction evidence="7 8">
        <text>N-terminal L-glutaminyl-[protein] + H2O = N-terminal L-glutamyl-[protein] + NH4(+)</text>
        <dbReference type="Rhea" id="RHEA:50680"/>
        <dbReference type="Rhea" id="RHEA-COMP:12668"/>
        <dbReference type="Rhea" id="RHEA-COMP:12777"/>
        <dbReference type="ChEBI" id="CHEBI:15377"/>
        <dbReference type="ChEBI" id="CHEBI:28938"/>
        <dbReference type="ChEBI" id="CHEBI:64721"/>
        <dbReference type="ChEBI" id="CHEBI:64722"/>
        <dbReference type="EC" id="3.5.1.122"/>
    </reaction>
</comment>
<comment type="similarity">
    <text evidence="2 8">Belongs to the NTAQ1 family.</text>
</comment>
<dbReference type="EC" id="3.5.1.122" evidence="4 8"/>
<evidence type="ECO:0000256" key="1">
    <source>
        <dbReference type="ARBA" id="ARBA00003923"/>
    </source>
</evidence>
<evidence type="ECO:0000256" key="5">
    <source>
        <dbReference type="ARBA" id="ARBA00021247"/>
    </source>
</evidence>
<dbReference type="InterPro" id="IPR037132">
    <property type="entry name" value="N_Gln_amidohydro_ab_roll_sf"/>
</dbReference>
<evidence type="ECO:0000256" key="6">
    <source>
        <dbReference type="ARBA" id="ARBA00022801"/>
    </source>
</evidence>
<keyword evidence="10" id="KW-1185">Reference proteome</keyword>
<dbReference type="RefSeq" id="XP_018494381.1">
    <property type="nucleotide sequence ID" value="XM_018638865.1"/>
</dbReference>
<evidence type="ECO:0000259" key="9">
    <source>
        <dbReference type="Pfam" id="PF09764"/>
    </source>
</evidence>
<evidence type="ECO:0000313" key="11">
    <source>
        <dbReference type="RefSeq" id="XP_018494381.1"/>
    </source>
</evidence>
<evidence type="ECO:0000256" key="8">
    <source>
        <dbReference type="RuleBase" id="RU367082"/>
    </source>
</evidence>
<reference evidence="11" key="1">
    <citation type="submission" date="2025-08" db="UniProtKB">
        <authorList>
            <consortium name="RefSeq"/>
        </authorList>
    </citation>
    <scope>IDENTIFICATION</scope>
</reference>
<dbReference type="GO" id="GO:0070773">
    <property type="term" value="F:protein-N-terminal glutamine amidohydrolase activity"/>
    <property type="evidence" value="ECO:0007669"/>
    <property type="project" value="UniProtKB-UniRule"/>
</dbReference>
<proteinExistence type="inferred from homology"/>
<protein>
    <recommendedName>
        <fullName evidence="5 8">Protein N-terminal glutamine amidohydrolase</fullName>
        <ecNumber evidence="4 8">3.5.1.122</ecNumber>
    </recommendedName>
    <alternativeName>
        <fullName evidence="8">Protein NH2-terminal glutamine deamidase</fullName>
    </alternativeName>
</protein>
<dbReference type="Proteomes" id="UP000694867">
    <property type="component" value="Unplaced"/>
</dbReference>
<gene>
    <name evidence="11" type="primary">LOC100905948</name>
</gene>
<dbReference type="GO" id="GO:0005829">
    <property type="term" value="C:cytosol"/>
    <property type="evidence" value="ECO:0007669"/>
    <property type="project" value="TreeGrafter"/>
</dbReference>
<comment type="subunit">
    <text evidence="3 8">Monomer.</text>
</comment>
<evidence type="ECO:0000256" key="3">
    <source>
        <dbReference type="ARBA" id="ARBA00011245"/>
    </source>
</evidence>
<dbReference type="KEGG" id="goe:100905948"/>
<dbReference type="Gene3D" id="3.10.620.10">
    <property type="entry name" value="Protein N-terminal glutamine amidohydrolase, alpha beta roll"/>
    <property type="match status" value="1"/>
</dbReference>
<dbReference type="GO" id="GO:0005634">
    <property type="term" value="C:nucleus"/>
    <property type="evidence" value="ECO:0007669"/>
    <property type="project" value="TreeGrafter"/>
</dbReference>
<dbReference type="Pfam" id="PF09764">
    <property type="entry name" value="Nt_Gln_amidase"/>
    <property type="match status" value="1"/>
</dbReference>